<dbReference type="Proteomes" id="UP000081671">
    <property type="component" value="Unplaced"/>
</dbReference>
<dbReference type="PROSITE" id="PS50001">
    <property type="entry name" value="SH2"/>
    <property type="match status" value="1"/>
</dbReference>
<dbReference type="GO" id="GO:0007264">
    <property type="term" value="P:small GTPase-mediated signal transduction"/>
    <property type="evidence" value="ECO:0007669"/>
    <property type="project" value="InterPro"/>
</dbReference>
<dbReference type="GeneID" id="105990386"/>
<dbReference type="PANTHER" id="PTHR14247:SF11">
    <property type="entry name" value="SH2 DOMAIN-CONTAINING PROTEIN 3A"/>
    <property type="match status" value="1"/>
</dbReference>
<dbReference type="RefSeq" id="XP_012878214.1">
    <property type="nucleotide sequence ID" value="XM_013022760.1"/>
</dbReference>
<feature type="compositionally biased region" description="Basic and acidic residues" evidence="3">
    <location>
        <begin position="152"/>
        <end position="163"/>
    </location>
</feature>
<dbReference type="SMART" id="SM00147">
    <property type="entry name" value="RasGEF"/>
    <property type="match status" value="1"/>
</dbReference>
<evidence type="ECO:0000259" key="5">
    <source>
        <dbReference type="PROSITE" id="PS50009"/>
    </source>
</evidence>
<evidence type="ECO:0000256" key="1">
    <source>
        <dbReference type="PROSITE-ProRule" id="PRU00168"/>
    </source>
</evidence>
<dbReference type="SUPFAM" id="SSF55550">
    <property type="entry name" value="SH2 domain"/>
    <property type="match status" value="1"/>
</dbReference>
<name>A0A1S3FQB7_DIPOR</name>
<feature type="region of interest" description="Disordered" evidence="3">
    <location>
        <begin position="459"/>
        <end position="520"/>
    </location>
</feature>
<dbReference type="InterPro" id="IPR001895">
    <property type="entry name" value="RASGEF_cat_dom"/>
</dbReference>
<dbReference type="InterPro" id="IPR036860">
    <property type="entry name" value="SH2_dom_sf"/>
</dbReference>
<feature type="region of interest" description="Disordered" evidence="3">
    <location>
        <begin position="136"/>
        <end position="174"/>
    </location>
</feature>
<feature type="domain" description="Ras-GEF" evidence="5">
    <location>
        <begin position="315"/>
        <end position="566"/>
    </location>
</feature>
<dbReference type="InterPro" id="IPR051853">
    <property type="entry name" value="SH2-Ras-GEF_adapter"/>
</dbReference>
<sequence length="571" mass="61776">MQVPQDGEEDLACQPWYHGPLSRQKAEALLLEDGDFLVRASRSRAGHPVISCRWQGSALHFEVLRVALRPRPGRPAALFQLEDERFSSVSALVYSYMASGRPLSQATGAVASRPVAQPSCLRRSFSEDALVDSTGGIKHLRTRKRSTSQPTDLEHSGRSKDLSEGPGASTVPGSALLRIGSDSVLLKTPAPLGKMADILRGSDGQLHAKAPTKPLRAPSLVLGEASGPPPTYCELVPRVPRAQGASPVHSCPEPEARWWEAEEEEEKEEDRCFVRPKAEVSFCPPDHPSCLLGCQNRPLDPQILHKLRGLFLEHHPGGTALHLLLVDCQAAGLLGVTREQRSAMGVASGLELLILPHGHRLRLELLERLEALALAGALAVLGCSGPLEERAAALRGLVELALALRPGAVGDLLGLAAVMGALLMPQVSRLERTWRQLRRSHTEAALAFEQELKPLMRALDEGSGEGPSLASHPLEPHLNLYPGLGHAPILSPSPPRATPRSQGPPHRSPPDLSPGFQPHPELREALTTGFLRRLLWGSRGAQAPRAQRVEKFQRVLSVLSQRLEPDSPSLP</sequence>
<dbReference type="SUPFAM" id="SSF48366">
    <property type="entry name" value="Ras GEF"/>
    <property type="match status" value="1"/>
</dbReference>
<gene>
    <name evidence="7" type="primary">Sh2d3a</name>
</gene>
<evidence type="ECO:0000313" key="6">
    <source>
        <dbReference type="Proteomes" id="UP000081671"/>
    </source>
</evidence>
<dbReference type="OrthoDB" id="2412973at2759"/>
<dbReference type="Gene3D" id="3.30.505.10">
    <property type="entry name" value="SH2 domain"/>
    <property type="match status" value="1"/>
</dbReference>
<evidence type="ECO:0000256" key="2">
    <source>
        <dbReference type="PROSITE-ProRule" id="PRU00191"/>
    </source>
</evidence>
<evidence type="ECO:0000313" key="7">
    <source>
        <dbReference type="RefSeq" id="XP_012878214.1"/>
    </source>
</evidence>
<dbReference type="InParanoid" id="A0A1S3FQB7"/>
<dbReference type="Gene3D" id="1.10.840.10">
    <property type="entry name" value="Ras guanine-nucleotide exchange factors catalytic domain"/>
    <property type="match status" value="2"/>
</dbReference>
<dbReference type="SMART" id="SM00252">
    <property type="entry name" value="SH2"/>
    <property type="match status" value="1"/>
</dbReference>
<dbReference type="PRINTS" id="PR00401">
    <property type="entry name" value="SH2DOMAIN"/>
</dbReference>
<dbReference type="PANTHER" id="PTHR14247">
    <property type="entry name" value="BREAST CANCER ANTI-ESTROGEN RESISTANCE PROTEIN 3 HOMOLOG-LIKE PROTEIN"/>
    <property type="match status" value="1"/>
</dbReference>
<keyword evidence="6" id="KW-1185">Reference proteome</keyword>
<dbReference type="CTD" id="10045"/>
<evidence type="ECO:0000256" key="3">
    <source>
        <dbReference type="SAM" id="MobiDB-lite"/>
    </source>
</evidence>
<feature type="domain" description="SH2" evidence="4">
    <location>
        <begin position="16"/>
        <end position="115"/>
    </location>
</feature>
<dbReference type="InterPro" id="IPR036964">
    <property type="entry name" value="RASGEF_cat_dom_sf"/>
</dbReference>
<dbReference type="AlphaFoldDB" id="A0A1S3FQB7"/>
<keyword evidence="1" id="KW-0344">Guanine-nucleotide releasing factor</keyword>
<evidence type="ECO:0000259" key="4">
    <source>
        <dbReference type="PROSITE" id="PS50001"/>
    </source>
</evidence>
<dbReference type="GO" id="GO:0005085">
    <property type="term" value="F:guanyl-nucleotide exchange factor activity"/>
    <property type="evidence" value="ECO:0007669"/>
    <property type="project" value="UniProtKB-KW"/>
</dbReference>
<dbReference type="InterPro" id="IPR023578">
    <property type="entry name" value="Ras_GEF_dom_sf"/>
</dbReference>
<dbReference type="FunFam" id="3.30.505.10:FF:000071">
    <property type="entry name" value="SH2 domain containing 3A"/>
    <property type="match status" value="1"/>
</dbReference>
<reference evidence="7" key="1">
    <citation type="submission" date="2025-08" db="UniProtKB">
        <authorList>
            <consortium name="RefSeq"/>
        </authorList>
    </citation>
    <scope>IDENTIFICATION</scope>
    <source>
        <tissue evidence="7">Kidney</tissue>
    </source>
</reference>
<protein>
    <submittedName>
        <fullName evidence="7">SH2 domain-containing protein 3A isoform X2</fullName>
    </submittedName>
</protein>
<organism evidence="6 7">
    <name type="scientific">Dipodomys ordii</name>
    <name type="common">Ord's kangaroo rat</name>
    <dbReference type="NCBI Taxonomy" id="10020"/>
    <lineage>
        <taxon>Eukaryota</taxon>
        <taxon>Metazoa</taxon>
        <taxon>Chordata</taxon>
        <taxon>Craniata</taxon>
        <taxon>Vertebrata</taxon>
        <taxon>Euteleostomi</taxon>
        <taxon>Mammalia</taxon>
        <taxon>Eutheria</taxon>
        <taxon>Euarchontoglires</taxon>
        <taxon>Glires</taxon>
        <taxon>Rodentia</taxon>
        <taxon>Castorimorpha</taxon>
        <taxon>Heteromyidae</taxon>
        <taxon>Dipodomyinae</taxon>
        <taxon>Dipodomys</taxon>
    </lineage>
</organism>
<proteinExistence type="predicted"/>
<dbReference type="Pfam" id="PF00017">
    <property type="entry name" value="SH2"/>
    <property type="match status" value="1"/>
</dbReference>
<accession>A0A1S3FQB7</accession>
<keyword evidence="2" id="KW-0727">SH2 domain</keyword>
<dbReference type="PROSITE" id="PS50009">
    <property type="entry name" value="RASGEF_CAT"/>
    <property type="match status" value="1"/>
</dbReference>
<dbReference type="InterPro" id="IPR000980">
    <property type="entry name" value="SH2"/>
</dbReference>